<keyword evidence="1" id="KW-0488">Methylation</keyword>
<evidence type="ECO:0000256" key="1">
    <source>
        <dbReference type="ARBA" id="ARBA00022481"/>
    </source>
</evidence>
<name>A0A402CX10_9BACT</name>
<dbReference type="Gene3D" id="3.30.700.10">
    <property type="entry name" value="Glycoprotein, Type 4 Pilin"/>
    <property type="match status" value="1"/>
</dbReference>
<dbReference type="EMBL" id="AP025739">
    <property type="protein sequence ID" value="BDI34302.1"/>
    <property type="molecule type" value="Genomic_DNA"/>
</dbReference>
<dbReference type="PROSITE" id="PS00409">
    <property type="entry name" value="PROKAR_NTER_METHYL"/>
    <property type="match status" value="1"/>
</dbReference>
<dbReference type="SUPFAM" id="SSF54523">
    <property type="entry name" value="Pili subunits"/>
    <property type="match status" value="1"/>
</dbReference>
<dbReference type="InterPro" id="IPR011453">
    <property type="entry name" value="DUF1559"/>
</dbReference>
<organism evidence="2 3">
    <name type="scientific">Capsulimonas corticalis</name>
    <dbReference type="NCBI Taxonomy" id="2219043"/>
    <lineage>
        <taxon>Bacteria</taxon>
        <taxon>Bacillati</taxon>
        <taxon>Armatimonadota</taxon>
        <taxon>Armatimonadia</taxon>
        <taxon>Capsulimonadales</taxon>
        <taxon>Capsulimonadaceae</taxon>
        <taxon>Capsulimonas</taxon>
    </lineage>
</organism>
<accession>A0A402CX10</accession>
<sequence length="294" mass="31251">MTPHSRSKSGFTLIELLVVIAIIAILAAILFPVFAQAREKARQITCTSNLKQFGLAILQYAQDNDESMPVAYSAAYQVGPLTSQLAGTPQVGVHMEIMPYVKSEAMFKCPDDGGFELNGANPDTVPNVLANGNAISGALYQQVYGSSYKFTHENFSNPFPVKTLTGYATNTGECTGGGTITVTPTGYNYNPPGACSGTAPGVVALSYFSRPSETRMMRDFNPPFDQDDDKVWHPNGGSVAYVDGHVKFLIGAKAPLGPGNPGSSNGYFKGCDGPDWAFDDPGSCNSSGFQRNGD</sequence>
<dbReference type="InterPro" id="IPR045584">
    <property type="entry name" value="Pilin-like"/>
</dbReference>
<dbReference type="PRINTS" id="PR00813">
    <property type="entry name" value="BCTERIALGSPG"/>
</dbReference>
<dbReference type="GO" id="GO:0015628">
    <property type="term" value="P:protein secretion by the type II secretion system"/>
    <property type="evidence" value="ECO:0007669"/>
    <property type="project" value="InterPro"/>
</dbReference>
<dbReference type="KEGG" id="ccot:CCAX7_63530"/>
<dbReference type="InterPro" id="IPR027558">
    <property type="entry name" value="Pre_pil_HX9DG_C"/>
</dbReference>
<dbReference type="NCBIfam" id="TIGR04294">
    <property type="entry name" value="pre_pil_HX9DG"/>
    <property type="match status" value="1"/>
</dbReference>
<proteinExistence type="predicted"/>
<protein>
    <submittedName>
        <fullName evidence="2">Uncharacterized protein</fullName>
    </submittedName>
</protein>
<dbReference type="AlphaFoldDB" id="A0A402CX10"/>
<dbReference type="RefSeq" id="WP_119321832.1">
    <property type="nucleotide sequence ID" value="NZ_AP025739.1"/>
</dbReference>
<gene>
    <name evidence="2" type="ORF">CCAX7_63530</name>
</gene>
<dbReference type="InterPro" id="IPR000983">
    <property type="entry name" value="Bac_GSPG_pilin"/>
</dbReference>
<dbReference type="PANTHER" id="PTHR30093">
    <property type="entry name" value="GENERAL SECRETION PATHWAY PROTEIN G"/>
    <property type="match status" value="1"/>
</dbReference>
<keyword evidence="3" id="KW-1185">Reference proteome</keyword>
<evidence type="ECO:0000313" key="2">
    <source>
        <dbReference type="EMBL" id="BDI34302.1"/>
    </source>
</evidence>
<dbReference type="Proteomes" id="UP000287394">
    <property type="component" value="Chromosome"/>
</dbReference>
<dbReference type="GO" id="GO:0015627">
    <property type="term" value="C:type II protein secretion system complex"/>
    <property type="evidence" value="ECO:0007669"/>
    <property type="project" value="InterPro"/>
</dbReference>
<dbReference type="InterPro" id="IPR012902">
    <property type="entry name" value="N_methyl_site"/>
</dbReference>
<dbReference type="OrthoDB" id="240776at2"/>
<dbReference type="Pfam" id="PF07963">
    <property type="entry name" value="N_methyl"/>
    <property type="match status" value="1"/>
</dbReference>
<reference evidence="2 3" key="1">
    <citation type="journal article" date="2019" name="Int. J. Syst. Evol. Microbiol.">
        <title>Capsulimonas corticalis gen. nov., sp. nov., an aerobic capsulated bacterium, of a novel bacterial order, Capsulimonadales ord. nov., of the class Armatimonadia of the phylum Armatimonadetes.</title>
        <authorList>
            <person name="Li J."/>
            <person name="Kudo C."/>
            <person name="Tonouchi A."/>
        </authorList>
    </citation>
    <scope>NUCLEOTIDE SEQUENCE [LARGE SCALE GENOMIC DNA]</scope>
    <source>
        <strain evidence="2 3">AX-7</strain>
    </source>
</reference>
<evidence type="ECO:0000313" key="3">
    <source>
        <dbReference type="Proteomes" id="UP000287394"/>
    </source>
</evidence>
<dbReference type="NCBIfam" id="TIGR02532">
    <property type="entry name" value="IV_pilin_GFxxxE"/>
    <property type="match status" value="1"/>
</dbReference>
<dbReference type="Pfam" id="PF07596">
    <property type="entry name" value="SBP_bac_10"/>
    <property type="match status" value="1"/>
</dbReference>